<feature type="compositionally biased region" description="Low complexity" evidence="1">
    <location>
        <begin position="1"/>
        <end position="20"/>
    </location>
</feature>
<dbReference type="Proteomes" id="UP001383192">
    <property type="component" value="Unassembled WGS sequence"/>
</dbReference>
<feature type="compositionally biased region" description="Basic and acidic residues" evidence="1">
    <location>
        <begin position="40"/>
        <end position="57"/>
    </location>
</feature>
<dbReference type="CDD" id="cd21075">
    <property type="entry name" value="DBD_XPA-like"/>
    <property type="match status" value="1"/>
</dbReference>
<evidence type="ECO:0000256" key="1">
    <source>
        <dbReference type="SAM" id="MobiDB-lite"/>
    </source>
</evidence>
<sequence length="346" mass="39593">MPKIPSESQSSCKASQSKSKTTVLGSNKTEWKRQQRKEKKREQDEIKRRKAEGKQRWQEYVTNNEWQGTNHKHPENTHTIRKGEATKLTKPKLKSKELDTLPHETRIIPGGSNFDKSMKLYSLSAVRQLARRRAEVLGVPLVWAAWIKLPAPAPVDKGLIIKHGYTPPAAASPEDPPPNQIIWGGEHLFNGLDIGVEDACLTYCLEPKDIDDLKSESGLFDLRSVAVRALEIHGGLNKHNAIVVKQRNDDKRVIAEIRKRNLFLADGQPLRSYSQRLRKELEALTNDDDDWGTNDMPPEIPIEKRRRMVLQYGPVWVSVGQDYDEDDTWFHGHRMPLKKSDLVWPL</sequence>
<organism evidence="2 3">
    <name type="scientific">Paramarasmius palmivorus</name>
    <dbReference type="NCBI Taxonomy" id="297713"/>
    <lineage>
        <taxon>Eukaryota</taxon>
        <taxon>Fungi</taxon>
        <taxon>Dikarya</taxon>
        <taxon>Basidiomycota</taxon>
        <taxon>Agaricomycotina</taxon>
        <taxon>Agaricomycetes</taxon>
        <taxon>Agaricomycetidae</taxon>
        <taxon>Agaricales</taxon>
        <taxon>Marasmiineae</taxon>
        <taxon>Marasmiaceae</taxon>
        <taxon>Paramarasmius</taxon>
    </lineage>
</organism>
<name>A0AAW0DD52_9AGAR</name>
<evidence type="ECO:0000313" key="3">
    <source>
        <dbReference type="Proteomes" id="UP001383192"/>
    </source>
</evidence>
<accession>A0AAW0DD52</accession>
<comment type="caution">
    <text evidence="2">The sequence shown here is derived from an EMBL/GenBank/DDBJ whole genome shotgun (WGS) entry which is preliminary data.</text>
</comment>
<proteinExistence type="predicted"/>
<reference evidence="2 3" key="1">
    <citation type="submission" date="2024-01" db="EMBL/GenBank/DDBJ databases">
        <title>A draft genome for a cacao thread blight-causing isolate of Paramarasmius palmivorus.</title>
        <authorList>
            <person name="Baruah I.K."/>
            <person name="Bukari Y."/>
            <person name="Amoako-Attah I."/>
            <person name="Meinhardt L.W."/>
            <person name="Bailey B.A."/>
            <person name="Cohen S.P."/>
        </authorList>
    </citation>
    <scope>NUCLEOTIDE SEQUENCE [LARGE SCALE GENOMIC DNA]</scope>
    <source>
        <strain evidence="2 3">GH-12</strain>
    </source>
</reference>
<dbReference type="AlphaFoldDB" id="A0AAW0DD52"/>
<feature type="region of interest" description="Disordered" evidence="1">
    <location>
        <begin position="1"/>
        <end position="60"/>
    </location>
</feature>
<dbReference type="EMBL" id="JAYKXP010000017">
    <property type="protein sequence ID" value="KAK7049371.1"/>
    <property type="molecule type" value="Genomic_DNA"/>
</dbReference>
<protein>
    <submittedName>
        <fullName evidence="2">Uncharacterized protein</fullName>
    </submittedName>
</protein>
<evidence type="ECO:0000313" key="2">
    <source>
        <dbReference type="EMBL" id="KAK7049371.1"/>
    </source>
</evidence>
<gene>
    <name evidence="2" type="ORF">VNI00_005972</name>
</gene>
<keyword evidence="3" id="KW-1185">Reference proteome</keyword>